<evidence type="ECO:0000313" key="2">
    <source>
        <dbReference type="Proteomes" id="UP000054560"/>
    </source>
</evidence>
<dbReference type="Proteomes" id="UP000054560">
    <property type="component" value="Unassembled WGS sequence"/>
</dbReference>
<accession>A0A0L0G4A1</accession>
<dbReference type="GeneID" id="25904562"/>
<reference evidence="1 2" key="1">
    <citation type="submission" date="2011-02" db="EMBL/GenBank/DDBJ databases">
        <title>The Genome Sequence of Sphaeroforma arctica JP610.</title>
        <authorList>
            <consortium name="The Broad Institute Genome Sequencing Platform"/>
            <person name="Russ C."/>
            <person name="Cuomo C."/>
            <person name="Young S.K."/>
            <person name="Zeng Q."/>
            <person name="Gargeya S."/>
            <person name="Alvarado L."/>
            <person name="Berlin A."/>
            <person name="Chapman S.B."/>
            <person name="Chen Z."/>
            <person name="Freedman E."/>
            <person name="Gellesch M."/>
            <person name="Goldberg J."/>
            <person name="Griggs A."/>
            <person name="Gujja S."/>
            <person name="Heilman E."/>
            <person name="Heiman D."/>
            <person name="Howarth C."/>
            <person name="Mehta T."/>
            <person name="Neiman D."/>
            <person name="Pearson M."/>
            <person name="Roberts A."/>
            <person name="Saif S."/>
            <person name="Shea T."/>
            <person name="Shenoy N."/>
            <person name="Sisk P."/>
            <person name="Stolte C."/>
            <person name="Sykes S."/>
            <person name="White J."/>
            <person name="Yandava C."/>
            <person name="Burger G."/>
            <person name="Gray M.W."/>
            <person name="Holland P.W.H."/>
            <person name="King N."/>
            <person name="Lang F.B.F."/>
            <person name="Roger A.J."/>
            <person name="Ruiz-Trillo I."/>
            <person name="Haas B."/>
            <person name="Nusbaum C."/>
            <person name="Birren B."/>
        </authorList>
    </citation>
    <scope>NUCLEOTIDE SEQUENCE [LARGE SCALE GENOMIC DNA]</scope>
    <source>
        <strain evidence="1 2">JP610</strain>
    </source>
</reference>
<organism evidence="1 2">
    <name type="scientific">Sphaeroforma arctica JP610</name>
    <dbReference type="NCBI Taxonomy" id="667725"/>
    <lineage>
        <taxon>Eukaryota</taxon>
        <taxon>Ichthyosporea</taxon>
        <taxon>Ichthyophonida</taxon>
        <taxon>Sphaeroforma</taxon>
    </lineage>
</organism>
<sequence>MTCSLATGSTNIATILDTSTPHTDRNDVDWERMLQHVQNRAQEIPAPDQMPAEFCGLNYIQESTTVVKSPGRFFFGTSGFALGDGHSSESVIVGKTLV</sequence>
<dbReference type="EMBL" id="KQ241815">
    <property type="protein sequence ID" value="KNC83699.1"/>
    <property type="molecule type" value="Genomic_DNA"/>
</dbReference>
<name>A0A0L0G4A1_9EUKA</name>
<evidence type="ECO:0000313" key="1">
    <source>
        <dbReference type="EMBL" id="KNC83699.1"/>
    </source>
</evidence>
<dbReference type="RefSeq" id="XP_014157601.1">
    <property type="nucleotide sequence ID" value="XM_014302126.1"/>
</dbReference>
<protein>
    <submittedName>
        <fullName evidence="1">Uncharacterized protein</fullName>
    </submittedName>
</protein>
<gene>
    <name evidence="1" type="ORF">SARC_04058</name>
</gene>
<dbReference type="AlphaFoldDB" id="A0A0L0G4A1"/>
<proteinExistence type="predicted"/>
<keyword evidence="2" id="KW-1185">Reference proteome</keyword>